<protein>
    <recommendedName>
        <fullName evidence="5">Extracellular membrane protein CFEM domain-containing protein</fullName>
    </recommendedName>
</protein>
<keyword evidence="2" id="KW-0472">Membrane</keyword>
<keyword evidence="2" id="KW-0812">Transmembrane</keyword>
<reference evidence="3 4" key="1">
    <citation type="submission" date="2023-08" db="EMBL/GenBank/DDBJ databases">
        <title>Annotated Genome Sequence of Vanrija albida AlHP1.</title>
        <authorList>
            <person name="Herzog R."/>
        </authorList>
    </citation>
    <scope>NUCLEOTIDE SEQUENCE [LARGE SCALE GENOMIC DNA]</scope>
    <source>
        <strain evidence="3 4">AlHP1</strain>
    </source>
</reference>
<proteinExistence type="predicted"/>
<evidence type="ECO:0000313" key="4">
    <source>
        <dbReference type="Proteomes" id="UP001565368"/>
    </source>
</evidence>
<accession>A0ABR3QGM4</accession>
<feature type="compositionally biased region" description="Polar residues" evidence="1">
    <location>
        <begin position="1"/>
        <end position="16"/>
    </location>
</feature>
<evidence type="ECO:0000256" key="1">
    <source>
        <dbReference type="SAM" id="MobiDB-lite"/>
    </source>
</evidence>
<organism evidence="3 4">
    <name type="scientific">Vanrija albida</name>
    <dbReference type="NCBI Taxonomy" id="181172"/>
    <lineage>
        <taxon>Eukaryota</taxon>
        <taxon>Fungi</taxon>
        <taxon>Dikarya</taxon>
        <taxon>Basidiomycota</taxon>
        <taxon>Agaricomycotina</taxon>
        <taxon>Tremellomycetes</taxon>
        <taxon>Trichosporonales</taxon>
        <taxon>Trichosporonaceae</taxon>
        <taxon>Vanrija</taxon>
    </lineage>
</organism>
<gene>
    <name evidence="3" type="ORF">Q8F55_001499</name>
</gene>
<comment type="caution">
    <text evidence="3">The sequence shown here is derived from an EMBL/GenBank/DDBJ whole genome shotgun (WGS) entry which is preliminary data.</text>
</comment>
<dbReference type="RefSeq" id="XP_069213661.1">
    <property type="nucleotide sequence ID" value="XM_069350117.1"/>
</dbReference>
<dbReference type="GeneID" id="95982542"/>
<evidence type="ECO:0000313" key="3">
    <source>
        <dbReference type="EMBL" id="KAL1413717.1"/>
    </source>
</evidence>
<feature type="region of interest" description="Disordered" evidence="1">
    <location>
        <begin position="1"/>
        <end position="27"/>
    </location>
</feature>
<evidence type="ECO:0000256" key="2">
    <source>
        <dbReference type="SAM" id="Phobius"/>
    </source>
</evidence>
<name>A0ABR3QGM4_9TREE</name>
<dbReference type="EMBL" id="JBBXJM010000001">
    <property type="protein sequence ID" value="KAL1413717.1"/>
    <property type="molecule type" value="Genomic_DNA"/>
</dbReference>
<evidence type="ECO:0008006" key="5">
    <source>
        <dbReference type="Google" id="ProtNLM"/>
    </source>
</evidence>
<dbReference type="Proteomes" id="UP001565368">
    <property type="component" value="Unassembled WGS sequence"/>
</dbReference>
<sequence>MSSTAPSRPANTTPSINGDPHNVQIPKWKDPLQDWQTVCAAGLYNVTDVCCAAQNGSVWADNSTSFAGAGQHSCLLYTTNETNANASQRDFFRCVRDTHGASIASCDINKKSSAKRMAMGMLGLVWVAAGYALVL</sequence>
<keyword evidence="4" id="KW-1185">Reference proteome</keyword>
<keyword evidence="2" id="KW-1133">Transmembrane helix</keyword>
<feature type="transmembrane region" description="Helical" evidence="2">
    <location>
        <begin position="117"/>
        <end position="134"/>
    </location>
</feature>